<gene>
    <name evidence="1" type="ORF">APZ42_012538</name>
</gene>
<comment type="caution">
    <text evidence="1">The sequence shown here is derived from an EMBL/GenBank/DDBJ whole genome shotgun (WGS) entry which is preliminary data.</text>
</comment>
<reference evidence="1 2" key="1">
    <citation type="submission" date="2016-03" db="EMBL/GenBank/DDBJ databases">
        <title>EvidentialGene: Evidence-directed Construction of Genes on Genomes.</title>
        <authorList>
            <person name="Gilbert D.G."/>
            <person name="Choi J.-H."/>
            <person name="Mockaitis K."/>
            <person name="Colbourne J."/>
            <person name="Pfrender M."/>
        </authorList>
    </citation>
    <scope>NUCLEOTIDE SEQUENCE [LARGE SCALE GENOMIC DNA]</scope>
    <source>
        <strain evidence="1 2">Xinb3</strain>
        <tissue evidence="1">Complete organism</tissue>
    </source>
</reference>
<dbReference type="EMBL" id="LRGB01000128">
    <property type="protein sequence ID" value="KZS20698.1"/>
    <property type="molecule type" value="Genomic_DNA"/>
</dbReference>
<evidence type="ECO:0000313" key="2">
    <source>
        <dbReference type="Proteomes" id="UP000076858"/>
    </source>
</evidence>
<evidence type="ECO:0000313" key="1">
    <source>
        <dbReference type="EMBL" id="KZS20698.1"/>
    </source>
</evidence>
<keyword evidence="2" id="KW-1185">Reference proteome</keyword>
<sequence length="65" mass="7552">MNDRSFHSLSHAGQARWCWEHTVSQSCLPFVHILCWLLFTQVVNNHFCVFRKAKDSIILSAACFI</sequence>
<proteinExistence type="predicted"/>
<protein>
    <submittedName>
        <fullName evidence="1">Uncharacterized protein</fullName>
    </submittedName>
</protein>
<dbReference type="AlphaFoldDB" id="A0A0P5XPC0"/>
<accession>A0A0P5XPC0</accession>
<name>A0A0P5XPC0_9CRUS</name>
<dbReference type="Proteomes" id="UP000076858">
    <property type="component" value="Unassembled WGS sequence"/>
</dbReference>
<organism evidence="1 2">
    <name type="scientific">Daphnia magna</name>
    <dbReference type="NCBI Taxonomy" id="35525"/>
    <lineage>
        <taxon>Eukaryota</taxon>
        <taxon>Metazoa</taxon>
        <taxon>Ecdysozoa</taxon>
        <taxon>Arthropoda</taxon>
        <taxon>Crustacea</taxon>
        <taxon>Branchiopoda</taxon>
        <taxon>Diplostraca</taxon>
        <taxon>Cladocera</taxon>
        <taxon>Anomopoda</taxon>
        <taxon>Daphniidae</taxon>
        <taxon>Daphnia</taxon>
    </lineage>
</organism>